<sequence>MSLKHGKLGVHKSCILFSSLSFITMNRDDILFSILS</sequence>
<reference evidence="1" key="1">
    <citation type="submission" date="2018-02" db="EMBL/GenBank/DDBJ databases">
        <title>Rhizophora mucronata_Transcriptome.</title>
        <authorList>
            <person name="Meera S.P."/>
            <person name="Sreeshan A."/>
            <person name="Augustine A."/>
        </authorList>
    </citation>
    <scope>NUCLEOTIDE SEQUENCE</scope>
    <source>
        <tissue evidence="1">Leaf</tissue>
    </source>
</reference>
<dbReference type="AlphaFoldDB" id="A0A2P2IR83"/>
<evidence type="ECO:0000313" key="1">
    <source>
        <dbReference type="EMBL" id="MBW83734.1"/>
    </source>
</evidence>
<dbReference type="EMBL" id="GGEC01003251">
    <property type="protein sequence ID" value="MBW83734.1"/>
    <property type="molecule type" value="Transcribed_RNA"/>
</dbReference>
<name>A0A2P2IR83_RHIMU</name>
<proteinExistence type="predicted"/>
<accession>A0A2P2IR83</accession>
<protein>
    <submittedName>
        <fullName evidence="1">Uncharacterized protein</fullName>
    </submittedName>
</protein>
<organism evidence="1">
    <name type="scientific">Rhizophora mucronata</name>
    <name type="common">Asiatic mangrove</name>
    <dbReference type="NCBI Taxonomy" id="61149"/>
    <lineage>
        <taxon>Eukaryota</taxon>
        <taxon>Viridiplantae</taxon>
        <taxon>Streptophyta</taxon>
        <taxon>Embryophyta</taxon>
        <taxon>Tracheophyta</taxon>
        <taxon>Spermatophyta</taxon>
        <taxon>Magnoliopsida</taxon>
        <taxon>eudicotyledons</taxon>
        <taxon>Gunneridae</taxon>
        <taxon>Pentapetalae</taxon>
        <taxon>rosids</taxon>
        <taxon>fabids</taxon>
        <taxon>Malpighiales</taxon>
        <taxon>Rhizophoraceae</taxon>
        <taxon>Rhizophora</taxon>
    </lineage>
</organism>